<sequence>MRRAAPAILALTCLALLGGCGEDDGAATKDQREAQIACLARAKDIFPQAYSWENQLQEADHGVYGNPYPGEWKAGGAGGDFNWTFTTMETSRMLPAKVVCVGNIQKRQVGGVVYDGTVRKPPEGTIWSY</sequence>
<evidence type="ECO:0000313" key="1">
    <source>
        <dbReference type="EMBL" id="WCT74080.1"/>
    </source>
</evidence>
<dbReference type="RefSeq" id="WP_273688828.1">
    <property type="nucleotide sequence ID" value="NZ_CP117411.1"/>
</dbReference>
<gene>
    <name evidence="1" type="ORF">PQ455_02285</name>
</gene>
<dbReference type="PROSITE" id="PS51257">
    <property type="entry name" value="PROKAR_LIPOPROTEIN"/>
    <property type="match status" value="1"/>
</dbReference>
<proteinExistence type="predicted"/>
<protein>
    <recommendedName>
        <fullName evidence="3">Lipoprotein</fullName>
    </recommendedName>
</protein>
<reference evidence="1 2" key="1">
    <citation type="submission" date="2023-02" db="EMBL/GenBank/DDBJ databases">
        <title>Genome sequence of Sphingomonas naphthae.</title>
        <authorList>
            <person name="Kim S."/>
            <person name="Heo J."/>
            <person name="Kwon S.-W."/>
        </authorList>
    </citation>
    <scope>NUCLEOTIDE SEQUENCE [LARGE SCALE GENOMIC DNA]</scope>
    <source>
        <strain evidence="1 2">KACC 18716</strain>
    </source>
</reference>
<organism evidence="1 2">
    <name type="scientific">Sphingomonas naphthae</name>
    <dbReference type="NCBI Taxonomy" id="1813468"/>
    <lineage>
        <taxon>Bacteria</taxon>
        <taxon>Pseudomonadati</taxon>
        <taxon>Pseudomonadota</taxon>
        <taxon>Alphaproteobacteria</taxon>
        <taxon>Sphingomonadales</taxon>
        <taxon>Sphingomonadaceae</taxon>
        <taxon>Sphingomonas</taxon>
    </lineage>
</organism>
<evidence type="ECO:0008006" key="3">
    <source>
        <dbReference type="Google" id="ProtNLM"/>
    </source>
</evidence>
<evidence type="ECO:0000313" key="2">
    <source>
        <dbReference type="Proteomes" id="UP001220395"/>
    </source>
</evidence>
<dbReference type="EMBL" id="CP117411">
    <property type="protein sequence ID" value="WCT74080.1"/>
    <property type="molecule type" value="Genomic_DNA"/>
</dbReference>
<dbReference type="Proteomes" id="UP001220395">
    <property type="component" value="Chromosome"/>
</dbReference>
<keyword evidence="2" id="KW-1185">Reference proteome</keyword>
<name>A0ABY7TNV8_9SPHN</name>
<accession>A0ABY7TNV8</accession>